<dbReference type="Proteomes" id="UP000030671">
    <property type="component" value="Unassembled WGS sequence"/>
</dbReference>
<gene>
    <name evidence="1" type="ORF">HETIRDRAFT_324743</name>
</gene>
<dbReference type="OrthoDB" id="3017409at2759"/>
<dbReference type="RefSeq" id="XP_009548847.1">
    <property type="nucleotide sequence ID" value="XM_009550552.1"/>
</dbReference>
<dbReference type="HOGENOM" id="CLU_184662_0_0_1"/>
<organism evidence="1 2">
    <name type="scientific">Heterobasidion irregulare (strain TC 32-1)</name>
    <dbReference type="NCBI Taxonomy" id="747525"/>
    <lineage>
        <taxon>Eukaryota</taxon>
        <taxon>Fungi</taxon>
        <taxon>Dikarya</taxon>
        <taxon>Basidiomycota</taxon>
        <taxon>Agaricomycotina</taxon>
        <taxon>Agaricomycetes</taxon>
        <taxon>Russulales</taxon>
        <taxon>Bondarzewiaceae</taxon>
        <taxon>Heterobasidion</taxon>
        <taxon>Heterobasidion annosum species complex</taxon>
    </lineage>
</organism>
<reference evidence="1 2" key="1">
    <citation type="journal article" date="2012" name="New Phytol.">
        <title>Insight into trade-off between wood decay and parasitism from the genome of a fungal forest pathogen.</title>
        <authorList>
            <person name="Olson A."/>
            <person name="Aerts A."/>
            <person name="Asiegbu F."/>
            <person name="Belbahri L."/>
            <person name="Bouzid O."/>
            <person name="Broberg A."/>
            <person name="Canback B."/>
            <person name="Coutinho P.M."/>
            <person name="Cullen D."/>
            <person name="Dalman K."/>
            <person name="Deflorio G."/>
            <person name="van Diepen L.T."/>
            <person name="Dunand C."/>
            <person name="Duplessis S."/>
            <person name="Durling M."/>
            <person name="Gonthier P."/>
            <person name="Grimwood J."/>
            <person name="Fossdal C.G."/>
            <person name="Hansson D."/>
            <person name="Henrissat B."/>
            <person name="Hietala A."/>
            <person name="Himmelstrand K."/>
            <person name="Hoffmeister D."/>
            <person name="Hogberg N."/>
            <person name="James T.Y."/>
            <person name="Karlsson M."/>
            <person name="Kohler A."/>
            <person name="Kues U."/>
            <person name="Lee Y.H."/>
            <person name="Lin Y.C."/>
            <person name="Lind M."/>
            <person name="Lindquist E."/>
            <person name="Lombard V."/>
            <person name="Lucas S."/>
            <person name="Lunden K."/>
            <person name="Morin E."/>
            <person name="Murat C."/>
            <person name="Park J."/>
            <person name="Raffaello T."/>
            <person name="Rouze P."/>
            <person name="Salamov A."/>
            <person name="Schmutz J."/>
            <person name="Solheim H."/>
            <person name="Stahlberg J."/>
            <person name="Velez H."/>
            <person name="de Vries R.P."/>
            <person name="Wiebenga A."/>
            <person name="Woodward S."/>
            <person name="Yakovlev I."/>
            <person name="Garbelotto M."/>
            <person name="Martin F."/>
            <person name="Grigoriev I.V."/>
            <person name="Stenlid J."/>
        </authorList>
    </citation>
    <scope>NUCLEOTIDE SEQUENCE [LARGE SCALE GENOMIC DNA]</scope>
    <source>
        <strain evidence="1 2">TC 32-1</strain>
    </source>
</reference>
<dbReference type="KEGG" id="hir:HETIRDRAFT_324743"/>
<dbReference type="EMBL" id="KI925461">
    <property type="protein sequence ID" value="ETW78510.1"/>
    <property type="molecule type" value="Genomic_DNA"/>
</dbReference>
<accession>W4JZJ8</accession>
<dbReference type="InParanoid" id="W4JZJ8"/>
<dbReference type="AlphaFoldDB" id="W4JZJ8"/>
<name>W4JZJ8_HETIT</name>
<keyword evidence="2" id="KW-1185">Reference proteome</keyword>
<dbReference type="eggNOG" id="ENOG502T2IU">
    <property type="taxonomic scope" value="Eukaryota"/>
</dbReference>
<evidence type="ECO:0000313" key="1">
    <source>
        <dbReference type="EMBL" id="ETW78510.1"/>
    </source>
</evidence>
<sequence length="72" mass="7711">MDSSASSPPARILPTAIKKLSARAANARLESFLADFEQRSSPLNGGDHTATVQLQKLTLALAEQRHARRGAL</sequence>
<protein>
    <submittedName>
        <fullName evidence="1">Uncharacterized protein</fullName>
    </submittedName>
</protein>
<dbReference type="GeneID" id="20671077"/>
<evidence type="ECO:0000313" key="2">
    <source>
        <dbReference type="Proteomes" id="UP000030671"/>
    </source>
</evidence>
<proteinExistence type="predicted"/>